<sequence length="106" mass="12272">MSDIYRKGETLISKFGDPPVEYFRLALETTEEIQLFEEALRRFTFSVKCDDGEAIENEPLPPKIKCIVKPPGEEQVVKRKPNKLKLLEKQIIDTSTIISFFIIKNK</sequence>
<dbReference type="AlphaFoldDB" id="A0AAW1HWX8"/>
<name>A0AAW1HWX8_POPJA</name>
<evidence type="ECO:0008006" key="3">
    <source>
        <dbReference type="Google" id="ProtNLM"/>
    </source>
</evidence>
<protein>
    <recommendedName>
        <fullName evidence="3">PH domain-containing protein</fullName>
    </recommendedName>
</protein>
<accession>A0AAW1HWX8</accession>
<keyword evidence="2" id="KW-1185">Reference proteome</keyword>
<gene>
    <name evidence="1" type="ORF">QE152_g38666</name>
</gene>
<organism evidence="1 2">
    <name type="scientific">Popillia japonica</name>
    <name type="common">Japanese beetle</name>
    <dbReference type="NCBI Taxonomy" id="7064"/>
    <lineage>
        <taxon>Eukaryota</taxon>
        <taxon>Metazoa</taxon>
        <taxon>Ecdysozoa</taxon>
        <taxon>Arthropoda</taxon>
        <taxon>Hexapoda</taxon>
        <taxon>Insecta</taxon>
        <taxon>Pterygota</taxon>
        <taxon>Neoptera</taxon>
        <taxon>Endopterygota</taxon>
        <taxon>Coleoptera</taxon>
        <taxon>Polyphaga</taxon>
        <taxon>Scarabaeiformia</taxon>
        <taxon>Scarabaeidae</taxon>
        <taxon>Rutelinae</taxon>
        <taxon>Popillia</taxon>
    </lineage>
</organism>
<dbReference type="Proteomes" id="UP001458880">
    <property type="component" value="Unassembled WGS sequence"/>
</dbReference>
<proteinExistence type="predicted"/>
<evidence type="ECO:0000313" key="1">
    <source>
        <dbReference type="EMBL" id="KAK9680967.1"/>
    </source>
</evidence>
<evidence type="ECO:0000313" key="2">
    <source>
        <dbReference type="Proteomes" id="UP001458880"/>
    </source>
</evidence>
<comment type="caution">
    <text evidence="1">The sequence shown here is derived from an EMBL/GenBank/DDBJ whole genome shotgun (WGS) entry which is preliminary data.</text>
</comment>
<reference evidence="1 2" key="1">
    <citation type="journal article" date="2024" name="BMC Genomics">
        <title>De novo assembly and annotation of Popillia japonica's genome with initial clues to its potential as an invasive pest.</title>
        <authorList>
            <person name="Cucini C."/>
            <person name="Boschi S."/>
            <person name="Funari R."/>
            <person name="Cardaioli E."/>
            <person name="Iannotti N."/>
            <person name="Marturano G."/>
            <person name="Paoli F."/>
            <person name="Bruttini M."/>
            <person name="Carapelli A."/>
            <person name="Frati F."/>
            <person name="Nardi F."/>
        </authorList>
    </citation>
    <scope>NUCLEOTIDE SEQUENCE [LARGE SCALE GENOMIC DNA]</scope>
    <source>
        <strain evidence="1">DMR45628</strain>
    </source>
</reference>
<dbReference type="EMBL" id="JASPKY010000856">
    <property type="protein sequence ID" value="KAK9680967.1"/>
    <property type="molecule type" value="Genomic_DNA"/>
</dbReference>